<dbReference type="AlphaFoldDB" id="A0A7W8BRA8"/>
<proteinExistence type="predicted"/>
<accession>A0A7W8BRA8</accession>
<comment type="caution">
    <text evidence="2">The sequence shown here is derived from an EMBL/GenBank/DDBJ whole genome shotgun (WGS) entry which is preliminary data.</text>
</comment>
<feature type="region of interest" description="Disordered" evidence="1">
    <location>
        <begin position="1"/>
        <end position="44"/>
    </location>
</feature>
<sequence>MSGPTVAVDQRASTNGVGGRGSSSAASKASNTVIGAAPPSGRHFRRPATCRLQVTASACMCLIELNSRPRQNESRT</sequence>
<dbReference type="EMBL" id="JACHJE010000012">
    <property type="protein sequence ID" value="MBB5128151.1"/>
    <property type="molecule type" value="Genomic_DNA"/>
</dbReference>
<name>A0A7W8BRA8_9ACTN</name>
<evidence type="ECO:0000313" key="3">
    <source>
        <dbReference type="Proteomes" id="UP000568022"/>
    </source>
</evidence>
<dbReference type="Proteomes" id="UP000568022">
    <property type="component" value="Unassembled WGS sequence"/>
</dbReference>
<gene>
    <name evidence="2" type="ORF">FHS32_004926</name>
</gene>
<evidence type="ECO:0000256" key="1">
    <source>
        <dbReference type="SAM" id="MobiDB-lite"/>
    </source>
</evidence>
<evidence type="ECO:0000313" key="2">
    <source>
        <dbReference type="EMBL" id="MBB5128151.1"/>
    </source>
</evidence>
<keyword evidence="3" id="KW-1185">Reference proteome</keyword>
<organism evidence="2 3">
    <name type="scientific">Streptomyces griseoloalbus</name>
    <dbReference type="NCBI Taxonomy" id="67303"/>
    <lineage>
        <taxon>Bacteria</taxon>
        <taxon>Bacillati</taxon>
        <taxon>Actinomycetota</taxon>
        <taxon>Actinomycetes</taxon>
        <taxon>Kitasatosporales</taxon>
        <taxon>Streptomycetaceae</taxon>
        <taxon>Streptomyces</taxon>
    </lineage>
</organism>
<reference evidence="2 3" key="1">
    <citation type="submission" date="2020-08" db="EMBL/GenBank/DDBJ databases">
        <title>Genomic Encyclopedia of Type Strains, Phase III (KMG-III): the genomes of soil and plant-associated and newly described type strains.</title>
        <authorList>
            <person name="Whitman W."/>
        </authorList>
    </citation>
    <scope>NUCLEOTIDE SEQUENCE [LARGE SCALE GENOMIC DNA]</scope>
    <source>
        <strain evidence="2 3">CECT 3226</strain>
    </source>
</reference>
<protein>
    <submittedName>
        <fullName evidence="2">Uncharacterized protein</fullName>
    </submittedName>
</protein>